<name>A0A5A8E091_CAFRO</name>
<reference evidence="10 11" key="1">
    <citation type="submission" date="2019-07" db="EMBL/GenBank/DDBJ databases">
        <title>Genomes of Cafeteria roenbergensis.</title>
        <authorList>
            <person name="Fischer M.G."/>
            <person name="Hackl T."/>
            <person name="Roman M."/>
        </authorList>
    </citation>
    <scope>NUCLEOTIDE SEQUENCE [LARGE SCALE GENOMIC DNA]</scope>
    <source>
        <strain evidence="10 11">E4-10P</strain>
    </source>
</reference>
<evidence type="ECO:0000256" key="7">
    <source>
        <dbReference type="SAM" id="Phobius"/>
    </source>
</evidence>
<evidence type="ECO:0000256" key="5">
    <source>
        <dbReference type="PROSITE-ProRule" id="PRU00169"/>
    </source>
</evidence>
<dbReference type="EMBL" id="VLTO01000058">
    <property type="protein sequence ID" value="KAA0170818.1"/>
    <property type="molecule type" value="Genomic_DNA"/>
</dbReference>
<evidence type="ECO:0000313" key="10">
    <source>
        <dbReference type="EMBL" id="KAA0170818.1"/>
    </source>
</evidence>
<evidence type="ECO:0000256" key="2">
    <source>
        <dbReference type="ARBA" id="ARBA00012438"/>
    </source>
</evidence>
<organism evidence="10 11">
    <name type="scientific">Cafeteria roenbergensis</name>
    <name type="common">Marine flagellate</name>
    <dbReference type="NCBI Taxonomy" id="33653"/>
    <lineage>
        <taxon>Eukaryota</taxon>
        <taxon>Sar</taxon>
        <taxon>Stramenopiles</taxon>
        <taxon>Bigyra</taxon>
        <taxon>Opalozoa</taxon>
        <taxon>Bicosoecida</taxon>
        <taxon>Cafeteriaceae</taxon>
        <taxon>Cafeteria</taxon>
    </lineage>
</organism>
<feature type="region of interest" description="Disordered" evidence="6">
    <location>
        <begin position="751"/>
        <end position="834"/>
    </location>
</feature>
<evidence type="ECO:0000259" key="8">
    <source>
        <dbReference type="PROSITE" id="PS50109"/>
    </source>
</evidence>
<evidence type="ECO:0000256" key="6">
    <source>
        <dbReference type="SAM" id="MobiDB-lite"/>
    </source>
</evidence>
<dbReference type="PANTHER" id="PTHR43047:SF72">
    <property type="entry name" value="OSMOSENSING HISTIDINE PROTEIN KINASE SLN1"/>
    <property type="match status" value="1"/>
</dbReference>
<evidence type="ECO:0000256" key="3">
    <source>
        <dbReference type="ARBA" id="ARBA00022679"/>
    </source>
</evidence>
<dbReference type="SUPFAM" id="SSF52172">
    <property type="entry name" value="CheY-like"/>
    <property type="match status" value="2"/>
</dbReference>
<feature type="domain" description="Response regulatory" evidence="9">
    <location>
        <begin position="856"/>
        <end position="1069"/>
    </location>
</feature>
<evidence type="ECO:0000259" key="9">
    <source>
        <dbReference type="PROSITE" id="PS50110"/>
    </source>
</evidence>
<dbReference type="InterPro" id="IPR004358">
    <property type="entry name" value="Sig_transdc_His_kin-like_C"/>
</dbReference>
<keyword evidence="7" id="KW-0472">Membrane</keyword>
<feature type="domain" description="Histidine kinase" evidence="8">
    <location>
        <begin position="396"/>
        <end position="666"/>
    </location>
</feature>
<proteinExistence type="predicted"/>
<feature type="transmembrane region" description="Helical" evidence="7">
    <location>
        <begin position="124"/>
        <end position="145"/>
    </location>
</feature>
<dbReference type="Pfam" id="PF00072">
    <property type="entry name" value="Response_reg"/>
    <property type="match status" value="1"/>
</dbReference>
<comment type="catalytic activity">
    <reaction evidence="1">
        <text>ATP + protein L-histidine = ADP + protein N-phospho-L-histidine.</text>
        <dbReference type="EC" id="2.7.13.3"/>
    </reaction>
</comment>
<dbReference type="Gene3D" id="3.40.50.2300">
    <property type="match status" value="2"/>
</dbReference>
<feature type="compositionally biased region" description="Polar residues" evidence="6">
    <location>
        <begin position="900"/>
        <end position="909"/>
    </location>
</feature>
<dbReference type="SMART" id="SM00448">
    <property type="entry name" value="REC"/>
    <property type="match status" value="1"/>
</dbReference>
<feature type="transmembrane region" description="Helical" evidence="7">
    <location>
        <begin position="233"/>
        <end position="252"/>
    </location>
</feature>
<dbReference type="GO" id="GO:0009927">
    <property type="term" value="F:histidine phosphotransfer kinase activity"/>
    <property type="evidence" value="ECO:0007669"/>
    <property type="project" value="TreeGrafter"/>
</dbReference>
<dbReference type="EC" id="2.7.13.3" evidence="2"/>
<evidence type="ECO:0000313" key="11">
    <source>
        <dbReference type="Proteomes" id="UP000322899"/>
    </source>
</evidence>
<gene>
    <name evidence="10" type="ORF">FNF27_06514</name>
</gene>
<feature type="transmembrane region" description="Helical" evidence="7">
    <location>
        <begin position="165"/>
        <end position="186"/>
    </location>
</feature>
<keyword evidence="4" id="KW-0418">Kinase</keyword>
<comment type="caution">
    <text evidence="10">The sequence shown here is derived from an EMBL/GenBank/DDBJ whole genome shotgun (WGS) entry which is preliminary data.</text>
</comment>
<dbReference type="InterPro" id="IPR011006">
    <property type="entry name" value="CheY-like_superfamily"/>
</dbReference>
<accession>A0A5A8E091</accession>
<dbReference type="GO" id="GO:0000155">
    <property type="term" value="F:phosphorelay sensor kinase activity"/>
    <property type="evidence" value="ECO:0007669"/>
    <property type="project" value="TreeGrafter"/>
</dbReference>
<keyword evidence="7" id="KW-1133">Transmembrane helix</keyword>
<feature type="compositionally biased region" description="Basic residues" evidence="6">
    <location>
        <begin position="777"/>
        <end position="791"/>
    </location>
</feature>
<dbReference type="OrthoDB" id="10266508at2759"/>
<keyword evidence="5" id="KW-0597">Phosphoprotein</keyword>
<dbReference type="Proteomes" id="UP000322899">
    <property type="component" value="Unassembled WGS sequence"/>
</dbReference>
<dbReference type="InterPro" id="IPR005467">
    <property type="entry name" value="His_kinase_dom"/>
</dbReference>
<feature type="transmembrane region" description="Helical" evidence="7">
    <location>
        <begin position="207"/>
        <end position="227"/>
    </location>
</feature>
<keyword evidence="7" id="KW-0812">Transmembrane</keyword>
<dbReference type="PANTHER" id="PTHR43047">
    <property type="entry name" value="TWO-COMPONENT HISTIDINE PROTEIN KINASE"/>
    <property type="match status" value="1"/>
</dbReference>
<evidence type="ECO:0000256" key="1">
    <source>
        <dbReference type="ARBA" id="ARBA00000085"/>
    </source>
</evidence>
<dbReference type="Pfam" id="PF02518">
    <property type="entry name" value="HATPase_c"/>
    <property type="match status" value="1"/>
</dbReference>
<keyword evidence="3" id="KW-0808">Transferase</keyword>
<dbReference type="PRINTS" id="PR00344">
    <property type="entry name" value="BCTRLSENSOR"/>
</dbReference>
<dbReference type="InterPro" id="IPR036890">
    <property type="entry name" value="HATPase_C_sf"/>
</dbReference>
<feature type="transmembrane region" description="Helical" evidence="7">
    <location>
        <begin position="93"/>
        <end position="112"/>
    </location>
</feature>
<dbReference type="PROSITE" id="PS50110">
    <property type="entry name" value="RESPONSE_REGULATORY"/>
    <property type="match status" value="1"/>
</dbReference>
<evidence type="ECO:0000256" key="4">
    <source>
        <dbReference type="ARBA" id="ARBA00022777"/>
    </source>
</evidence>
<dbReference type="InterPro" id="IPR001789">
    <property type="entry name" value="Sig_transdc_resp-reg_receiver"/>
</dbReference>
<feature type="region of interest" description="Disordered" evidence="6">
    <location>
        <begin position="900"/>
        <end position="937"/>
    </location>
</feature>
<dbReference type="InterPro" id="IPR003594">
    <property type="entry name" value="HATPase_dom"/>
</dbReference>
<feature type="transmembrane region" description="Helical" evidence="7">
    <location>
        <begin position="52"/>
        <end position="73"/>
    </location>
</feature>
<dbReference type="SMART" id="SM00387">
    <property type="entry name" value="HATPase_c"/>
    <property type="match status" value="1"/>
</dbReference>
<dbReference type="SUPFAM" id="SSF55874">
    <property type="entry name" value="ATPase domain of HSP90 chaperone/DNA topoisomerase II/histidine kinase"/>
    <property type="match status" value="1"/>
</dbReference>
<dbReference type="AlphaFoldDB" id="A0A5A8E091"/>
<protein>
    <recommendedName>
        <fullName evidence="2">histidine kinase</fullName>
        <ecNumber evidence="2">2.7.13.3</ecNumber>
    </recommendedName>
</protein>
<feature type="modified residue" description="4-aspartylphosphate" evidence="5">
    <location>
        <position position="993"/>
    </location>
</feature>
<feature type="compositionally biased region" description="Polar residues" evidence="6">
    <location>
        <begin position="919"/>
        <end position="930"/>
    </location>
</feature>
<feature type="transmembrane region" description="Helical" evidence="7">
    <location>
        <begin position="283"/>
        <end position="306"/>
    </location>
</feature>
<dbReference type="GO" id="GO:0005886">
    <property type="term" value="C:plasma membrane"/>
    <property type="evidence" value="ECO:0007669"/>
    <property type="project" value="TreeGrafter"/>
</dbReference>
<dbReference type="PROSITE" id="PS50109">
    <property type="entry name" value="HIS_KIN"/>
    <property type="match status" value="1"/>
</dbReference>
<sequence length="1070" mass="111570">MPGLRLMPRAWPWVASAASGLFGWRKIDNLIEPTAASSSPEQDPLSPARPSLVGLVSIVAVTCVVTASGPILATRDNWLVDHGTMVGTWADQACAAASLASVIAALIQGLVLRGSKRQTDLRVFTYKLLLFTALAWIPLVLRQLLHSGLLVLQVAPGACLVFPARSLHAAAVGASSLAAVAASMAPRAPSTDEEQRSQRQELGALRAFAILQVLAPLLFIGLTVLAGSIAHQIVLFGILLASSTAAFVKVCAAHSRCRLIAVTDEAEDDDADDASRSRAARAVVALATFLPMVLGFATGAMLVALATATDGCPASFGTFGEVIASGQDFPTGFSGSAGQARLWDAVAMSTALNAFGAVSFICCATLVMLRTVHAVARDRRAIATATAESLQSALRVMSHETRGPTNAAVLALALLDAALADERVHEARELLRDLRISLNRTKQGLDSLLALQSADAASAANDVNWAWGPAHVDALITVRSAMRGACEAEGVGLELAFAEPGDCERKTPALLDASLAGWEVFVDADKVAAICTNFVSNALKHAPEVSPMVRVCASIVQTDEGWPVAEVQTLARAKSSMPTSGPRRCMLLLEVLDNGEGMSTEDLTSGKLFAPFARLRQGDGRLRMASTGLGLSIVKSLAVRDMGGAVGVSSRHGDGACFFAMIPCWGRTVDMPAASRLTPRPPTTSGAPALAALPQASAVTVTRIQAATAFGGHGLRLRVASQPMALVQPAGHAAAAAVAGAEARKRPLSRLQLGCGSGSSSPDATVPANEDDPPPSRSRHRRAVTVSHSRRSSTASEARSREARAFRRSQRNVQRQSRRGSFPSGHSVGDSQRALPGLDEEAAGSAADSLDPAPPHCIIVDDDSLTRQLTARLVRSWGFTVDELQDGTELVEHLRQLVSTAGRSSTSHPATPLAVGGTQLASERQRNSGLPTAESGAASALTLRGDSSGTLHIAVTSPKAQPGHRPGRSFDWESGSVATTVARPKLPVLVCLDSNMPKMDGPDALVELRRIFTAAGDGMTALFEGITVVGITGHSAAADHQVFLDAGAKAVLTKPVDPDRLLAIAAPLKA</sequence>
<feature type="compositionally biased region" description="Low complexity" evidence="6">
    <location>
        <begin position="811"/>
        <end position="821"/>
    </location>
</feature>
<dbReference type="Gene3D" id="3.30.565.10">
    <property type="entry name" value="Histidine kinase-like ATPase, C-terminal domain"/>
    <property type="match status" value="1"/>
</dbReference>